<dbReference type="STRING" id="199890.A0A182P140"/>
<evidence type="ECO:0000313" key="6">
    <source>
        <dbReference type="EnsemblMetazoa" id="AEPI000622-PA"/>
    </source>
</evidence>
<accession>A0A182P140</accession>
<name>A0A182P140_9DIPT</name>
<dbReference type="InterPro" id="IPR038599">
    <property type="entry name" value="LAP1C-like_C_sf"/>
</dbReference>
<reference evidence="7" key="1">
    <citation type="submission" date="2013-03" db="EMBL/GenBank/DDBJ databases">
        <title>The Genome Sequence of Anopheles epiroticus epiroticus2.</title>
        <authorList>
            <consortium name="The Broad Institute Genomics Platform"/>
            <person name="Neafsey D.E."/>
            <person name="Howell P."/>
            <person name="Walker B."/>
            <person name="Young S.K."/>
            <person name="Zeng Q."/>
            <person name="Gargeya S."/>
            <person name="Fitzgerald M."/>
            <person name="Haas B."/>
            <person name="Abouelleil A."/>
            <person name="Allen A.W."/>
            <person name="Alvarado L."/>
            <person name="Arachchi H.M."/>
            <person name="Berlin A.M."/>
            <person name="Chapman S.B."/>
            <person name="Gainer-Dewar J."/>
            <person name="Goldberg J."/>
            <person name="Griggs A."/>
            <person name="Gujja S."/>
            <person name="Hansen M."/>
            <person name="Howarth C."/>
            <person name="Imamovic A."/>
            <person name="Ireland A."/>
            <person name="Larimer J."/>
            <person name="McCowan C."/>
            <person name="Murphy C."/>
            <person name="Pearson M."/>
            <person name="Poon T.W."/>
            <person name="Priest M."/>
            <person name="Roberts A."/>
            <person name="Saif S."/>
            <person name="Shea T."/>
            <person name="Sisk P."/>
            <person name="Sykes S."/>
            <person name="Wortman J."/>
            <person name="Nusbaum C."/>
            <person name="Birren B."/>
        </authorList>
    </citation>
    <scope>NUCLEOTIDE SEQUENCE [LARGE SCALE GENOMIC DNA]</scope>
    <source>
        <strain evidence="7">Epiroticus2</strain>
    </source>
</reference>
<dbReference type="AlphaFoldDB" id="A0A182P140"/>
<protein>
    <submittedName>
        <fullName evidence="6">Uncharacterized protein</fullName>
    </submittedName>
</protein>
<keyword evidence="4" id="KW-0472">Membrane</keyword>
<evidence type="ECO:0000256" key="2">
    <source>
        <dbReference type="ARBA" id="ARBA00022692"/>
    </source>
</evidence>
<organism evidence="6 7">
    <name type="scientific">Anopheles epiroticus</name>
    <dbReference type="NCBI Taxonomy" id="199890"/>
    <lineage>
        <taxon>Eukaryota</taxon>
        <taxon>Metazoa</taxon>
        <taxon>Ecdysozoa</taxon>
        <taxon>Arthropoda</taxon>
        <taxon>Hexapoda</taxon>
        <taxon>Insecta</taxon>
        <taxon>Pterygota</taxon>
        <taxon>Neoptera</taxon>
        <taxon>Endopterygota</taxon>
        <taxon>Diptera</taxon>
        <taxon>Nematocera</taxon>
        <taxon>Culicoidea</taxon>
        <taxon>Culicidae</taxon>
        <taxon>Anophelinae</taxon>
        <taxon>Anopheles</taxon>
    </lineage>
</organism>
<comment type="subcellular location">
    <subcellularLocation>
        <location evidence="1">Membrane</location>
    </subcellularLocation>
</comment>
<proteinExistence type="predicted"/>
<evidence type="ECO:0000256" key="1">
    <source>
        <dbReference type="ARBA" id="ARBA00004370"/>
    </source>
</evidence>
<evidence type="ECO:0000256" key="4">
    <source>
        <dbReference type="ARBA" id="ARBA00023136"/>
    </source>
</evidence>
<evidence type="ECO:0000313" key="7">
    <source>
        <dbReference type="Proteomes" id="UP000075885"/>
    </source>
</evidence>
<dbReference type="EnsemblMetazoa" id="AEPI000622-RA">
    <property type="protein sequence ID" value="AEPI000622-PA"/>
    <property type="gene ID" value="AEPI000622"/>
</dbReference>
<evidence type="ECO:0000256" key="3">
    <source>
        <dbReference type="ARBA" id="ARBA00022989"/>
    </source>
</evidence>
<keyword evidence="7" id="KW-1185">Reference proteome</keyword>
<feature type="region of interest" description="Disordered" evidence="5">
    <location>
        <begin position="1"/>
        <end position="31"/>
    </location>
</feature>
<keyword evidence="3" id="KW-1133">Transmembrane helix</keyword>
<dbReference type="GO" id="GO:0016020">
    <property type="term" value="C:membrane"/>
    <property type="evidence" value="ECO:0007669"/>
    <property type="project" value="UniProtKB-SubCell"/>
</dbReference>
<reference evidence="6" key="2">
    <citation type="submission" date="2020-05" db="UniProtKB">
        <authorList>
            <consortium name="EnsemblMetazoa"/>
        </authorList>
    </citation>
    <scope>IDENTIFICATION</scope>
    <source>
        <strain evidence="6">Epiroticus2</strain>
    </source>
</reference>
<dbReference type="Gene3D" id="3.40.50.12190">
    <property type="match status" value="1"/>
</dbReference>
<dbReference type="Proteomes" id="UP000075885">
    <property type="component" value="Unassembled WGS sequence"/>
</dbReference>
<dbReference type="VEuPathDB" id="VectorBase:AEPI000622"/>
<sequence>MNISGPTKRKALQSVRQNSHPEVGDSAADDGPVNRVTNITAGCFGGMEPILLTGNHFKRSDIQQDYGVFLVQQKEALRQRGVMVVRNLEDVPGSAAQAFHTICDTEEPLVDSAIIYLALDMFKLAGVTEPSDESAAKEAERALNMLWKNSLRPQILLPLITRLTETVHWIV</sequence>
<keyword evidence="2" id="KW-0812">Transmembrane</keyword>
<evidence type="ECO:0000256" key="5">
    <source>
        <dbReference type="SAM" id="MobiDB-lite"/>
    </source>
</evidence>